<keyword evidence="1" id="KW-0472">Membrane</keyword>
<feature type="transmembrane region" description="Helical" evidence="1">
    <location>
        <begin position="343"/>
        <end position="363"/>
    </location>
</feature>
<feature type="transmembrane region" description="Helical" evidence="1">
    <location>
        <begin position="162"/>
        <end position="181"/>
    </location>
</feature>
<evidence type="ECO:0008006" key="4">
    <source>
        <dbReference type="Google" id="ProtNLM"/>
    </source>
</evidence>
<evidence type="ECO:0000313" key="3">
    <source>
        <dbReference type="Proteomes" id="UP000192578"/>
    </source>
</evidence>
<protein>
    <recommendedName>
        <fullName evidence="4">Gustatory receptor</fullName>
    </recommendedName>
</protein>
<keyword evidence="1" id="KW-0812">Transmembrane</keyword>
<comment type="caution">
    <text evidence="2">The sequence shown here is derived from an EMBL/GenBank/DDBJ whole genome shotgun (WGS) entry which is preliminary data.</text>
</comment>
<proteinExistence type="predicted"/>
<dbReference type="OrthoDB" id="10066565at2759"/>
<dbReference type="Proteomes" id="UP000192578">
    <property type="component" value="Unassembled WGS sequence"/>
</dbReference>
<feature type="transmembrane region" description="Helical" evidence="1">
    <location>
        <begin position="427"/>
        <end position="446"/>
    </location>
</feature>
<organism evidence="2 3">
    <name type="scientific">Hypsibius exemplaris</name>
    <name type="common">Freshwater tardigrade</name>
    <dbReference type="NCBI Taxonomy" id="2072580"/>
    <lineage>
        <taxon>Eukaryota</taxon>
        <taxon>Metazoa</taxon>
        <taxon>Ecdysozoa</taxon>
        <taxon>Tardigrada</taxon>
        <taxon>Eutardigrada</taxon>
        <taxon>Parachela</taxon>
        <taxon>Hypsibioidea</taxon>
        <taxon>Hypsibiidae</taxon>
        <taxon>Hypsibius</taxon>
    </lineage>
</organism>
<reference evidence="3" key="1">
    <citation type="submission" date="2017-01" db="EMBL/GenBank/DDBJ databases">
        <title>Comparative genomics of anhydrobiosis in the tardigrade Hypsibius dujardini.</title>
        <authorList>
            <person name="Yoshida Y."/>
            <person name="Koutsovoulos G."/>
            <person name="Laetsch D."/>
            <person name="Stevens L."/>
            <person name="Kumar S."/>
            <person name="Horikawa D."/>
            <person name="Ishino K."/>
            <person name="Komine S."/>
            <person name="Tomita M."/>
            <person name="Blaxter M."/>
            <person name="Arakawa K."/>
        </authorList>
    </citation>
    <scope>NUCLEOTIDE SEQUENCE [LARGE SCALE GENOMIC DNA]</scope>
    <source>
        <strain evidence="3">Z151</strain>
    </source>
</reference>
<feature type="transmembrane region" description="Helical" evidence="1">
    <location>
        <begin position="311"/>
        <end position="331"/>
    </location>
</feature>
<accession>A0A1W0WE38</accession>
<feature type="transmembrane region" description="Helical" evidence="1">
    <location>
        <begin position="218"/>
        <end position="239"/>
    </location>
</feature>
<dbReference type="AlphaFoldDB" id="A0A1W0WE38"/>
<evidence type="ECO:0000313" key="2">
    <source>
        <dbReference type="EMBL" id="OQV13476.1"/>
    </source>
</evidence>
<feature type="transmembrane region" description="Helical" evidence="1">
    <location>
        <begin position="57"/>
        <end position="80"/>
    </location>
</feature>
<keyword evidence="3" id="KW-1185">Reference proteome</keyword>
<sequence length="512" mass="57776">MVVTPAFCYDKDVLPSYWIARIIGIHRRYSCQLSQKSSRWDTIKIILRCSLLVGRRVLTFVYLATCLLWAILFSICVFSYEMALFEKGKIKGTERESNIIIRLLDNIPWTAIMGRNILVLMIFYHRYPQMVQLTASLSRLLCIFDTSPRPLAYLARRAFRSLYLSWSIVTVNFLMLLMYYFNANFSDLFTVWNFAPFPMKLIGWQTAWCLLLMSYPPFLAAQVIIGSVVALAAGGLLLIRQLNKALAKLQEIRFVPRNNESSLGLSHGNGLNLDERGDSRDPHLEQLASLRLAHFEIAQYINMITEIFSELLLVVIAADFTAAVGYMGLLIGRPPSPNIVSFYFARIYHAIATLTWMGFYLCAQYWPLIILPEEAEKTYHYVQALSFNSLTPKTERWEREVMHFLLATKDTHMGVVAGKLLLFSRHLSVTMITLLCSYGVLVYELLHRSGAGESLSGAEHLQALADNSIGELGHGNTAHGNRSSGFAAAVSEALAEAVGSYQNMSLGAHTYD</sequence>
<name>A0A1W0WE38_HYPEX</name>
<evidence type="ECO:0000256" key="1">
    <source>
        <dbReference type="SAM" id="Phobius"/>
    </source>
</evidence>
<keyword evidence="1" id="KW-1133">Transmembrane helix</keyword>
<dbReference type="EMBL" id="MTYJ01000123">
    <property type="protein sequence ID" value="OQV13476.1"/>
    <property type="molecule type" value="Genomic_DNA"/>
</dbReference>
<gene>
    <name evidence="2" type="ORF">BV898_12328</name>
</gene>